<name>A0ABT8F2X5_9BACT</name>
<dbReference type="PANTHER" id="PTHR37691">
    <property type="entry name" value="BLR3518 PROTEIN"/>
    <property type="match status" value="1"/>
</dbReference>
<feature type="signal peptide" evidence="1">
    <location>
        <begin position="1"/>
        <end position="19"/>
    </location>
</feature>
<protein>
    <submittedName>
        <fullName evidence="2">DsrE family protein</fullName>
    </submittedName>
</protein>
<reference evidence="2" key="1">
    <citation type="submission" date="2023-06" db="EMBL/GenBank/DDBJ databases">
        <title>Cytophagales bacterium Strain LB-30, isolated from soil.</title>
        <authorList>
            <person name="Liu B."/>
        </authorList>
    </citation>
    <scope>NUCLEOTIDE SEQUENCE</scope>
    <source>
        <strain evidence="2">LB-30</strain>
    </source>
</reference>
<keyword evidence="1" id="KW-0732">Signal</keyword>
<dbReference type="Proteomes" id="UP001168552">
    <property type="component" value="Unassembled WGS sequence"/>
</dbReference>
<evidence type="ECO:0000313" key="3">
    <source>
        <dbReference type="Proteomes" id="UP001168552"/>
    </source>
</evidence>
<dbReference type="SUPFAM" id="SSF75169">
    <property type="entry name" value="DsrEFH-like"/>
    <property type="match status" value="1"/>
</dbReference>
<accession>A0ABT8F2X5</accession>
<comment type="caution">
    <text evidence="2">The sequence shown here is derived from an EMBL/GenBank/DDBJ whole genome shotgun (WGS) entry which is preliminary data.</text>
</comment>
<dbReference type="Gene3D" id="3.40.1260.10">
    <property type="entry name" value="DsrEFH-like"/>
    <property type="match status" value="1"/>
</dbReference>
<dbReference type="RefSeq" id="WP_320003331.1">
    <property type="nucleotide sequence ID" value="NZ_JAUHJS010000002.1"/>
</dbReference>
<evidence type="ECO:0000313" key="2">
    <source>
        <dbReference type="EMBL" id="MDN4164805.1"/>
    </source>
</evidence>
<organism evidence="2 3">
    <name type="scientific">Shiella aurantiaca</name>
    <dbReference type="NCBI Taxonomy" id="3058365"/>
    <lineage>
        <taxon>Bacteria</taxon>
        <taxon>Pseudomonadati</taxon>
        <taxon>Bacteroidota</taxon>
        <taxon>Cytophagia</taxon>
        <taxon>Cytophagales</taxon>
        <taxon>Shiellaceae</taxon>
        <taxon>Shiella</taxon>
    </lineage>
</organism>
<dbReference type="InterPro" id="IPR003787">
    <property type="entry name" value="Sulphur_relay_DsrE/F-like"/>
</dbReference>
<dbReference type="PANTHER" id="PTHR37691:SF1">
    <property type="entry name" value="BLR3518 PROTEIN"/>
    <property type="match status" value="1"/>
</dbReference>
<sequence length="138" mass="15589">MRIFLLTSLLSLMALSGWTQENSRPHKVVVQLTTSDTLAYRALTKQLANMMKMWPEAEVEVVIHNKGLAMMKSKTSNVAPQVKTLTEKGVRFVVCEFSLQQQKISKDEILSDAKYTPYGLIEIVSKQEEGYAYLKAGF</sequence>
<evidence type="ECO:0000256" key="1">
    <source>
        <dbReference type="SAM" id="SignalP"/>
    </source>
</evidence>
<feature type="chain" id="PRO_5047335155" evidence="1">
    <location>
        <begin position="20"/>
        <end position="138"/>
    </location>
</feature>
<dbReference type="EMBL" id="JAUHJS010000002">
    <property type="protein sequence ID" value="MDN4164805.1"/>
    <property type="molecule type" value="Genomic_DNA"/>
</dbReference>
<gene>
    <name evidence="2" type="ORF">QWY31_04790</name>
</gene>
<dbReference type="Pfam" id="PF02635">
    <property type="entry name" value="DsrE"/>
    <property type="match status" value="1"/>
</dbReference>
<keyword evidence="3" id="KW-1185">Reference proteome</keyword>
<proteinExistence type="predicted"/>
<dbReference type="InterPro" id="IPR027396">
    <property type="entry name" value="DsrEFH-like"/>
</dbReference>